<feature type="binding site" evidence="5">
    <location>
        <position position="106"/>
    </location>
    <ligand>
        <name>a divalent metal cation</name>
        <dbReference type="ChEBI" id="CHEBI:60240"/>
        <label>1</label>
    </ligand>
</feature>
<dbReference type="GO" id="GO:0005737">
    <property type="term" value="C:cytoplasm"/>
    <property type="evidence" value="ECO:0007669"/>
    <property type="project" value="TreeGrafter"/>
</dbReference>
<dbReference type="Pfam" id="PF01784">
    <property type="entry name" value="DUF34_NIF3"/>
    <property type="match status" value="1"/>
</dbReference>
<dbReference type="InterPro" id="IPR002678">
    <property type="entry name" value="DUF34/NIF3"/>
</dbReference>
<dbReference type="FunFam" id="3.30.70.120:FF:000006">
    <property type="entry name" value="GTP cyclohydrolase 1 type 2 homolog"/>
    <property type="match status" value="1"/>
</dbReference>
<dbReference type="GO" id="GO:0046872">
    <property type="term" value="F:metal ion binding"/>
    <property type="evidence" value="ECO:0007669"/>
    <property type="project" value="UniProtKB-UniRule"/>
</dbReference>
<evidence type="ECO:0000256" key="1">
    <source>
        <dbReference type="ARBA" id="ARBA00006964"/>
    </source>
</evidence>
<feature type="binding site" evidence="5">
    <location>
        <position position="67"/>
    </location>
    <ligand>
        <name>a divalent metal cation</name>
        <dbReference type="ChEBI" id="CHEBI:60240"/>
        <label>1</label>
    </ligand>
</feature>
<organism evidence="6 7">
    <name type="scientific">Pseudogracilibacillus auburnensis</name>
    <dbReference type="NCBI Taxonomy" id="1494959"/>
    <lineage>
        <taxon>Bacteria</taxon>
        <taxon>Bacillati</taxon>
        <taxon>Bacillota</taxon>
        <taxon>Bacilli</taxon>
        <taxon>Bacillales</taxon>
        <taxon>Bacillaceae</taxon>
        <taxon>Pseudogracilibacillus</taxon>
    </lineage>
</organism>
<evidence type="ECO:0000256" key="5">
    <source>
        <dbReference type="PIRSR" id="PIRSR602678-1"/>
    </source>
</evidence>
<dbReference type="PANTHER" id="PTHR13799">
    <property type="entry name" value="NGG1 INTERACTING FACTOR 3"/>
    <property type="match status" value="1"/>
</dbReference>
<dbReference type="PANTHER" id="PTHR13799:SF14">
    <property type="entry name" value="GTP CYCLOHYDROLASE 1 TYPE 2 HOMOLOG"/>
    <property type="match status" value="1"/>
</dbReference>
<dbReference type="SUPFAM" id="SSF102705">
    <property type="entry name" value="NIF3 (NGG1p interacting factor 3)-like"/>
    <property type="match status" value="1"/>
</dbReference>
<feature type="binding site" evidence="5">
    <location>
        <position position="335"/>
    </location>
    <ligand>
        <name>a divalent metal cation</name>
        <dbReference type="ChEBI" id="CHEBI:60240"/>
        <label>1</label>
    </ligand>
</feature>
<evidence type="ECO:0000313" key="6">
    <source>
        <dbReference type="EMBL" id="PXW86510.1"/>
    </source>
</evidence>
<sequence>MSNINHGTIFNALENWAPKRLAYGWDNVGLQIGSTLTKTTKVMITLDVLESVVDEAIENDVNLLIAHHPLLFKSIKNIDVHSIKGKVIEKLIKHDITVYAAHTNLDIAKNGVNDLLCEALEIKATKHLLDVYKEKLFKLIVFVPKTHSDQVREALGNAGAGHIGNYSHCTFQSKGQGTFMPQEGTNPFIGRTKELEMVDEVKMETVVQENNVAKVLSAMKKAHPYEEVAYDLFPLEYAGETFGLGRIGSLQETITLQAFSEKVKQTFHIDCLRVVGDLTKQVKKVAVVGGSGEKFLHQAKKMGADVYITGDMTFHHAQEALEMGLAIIDPGHYIEEIMKKATKLYLTNQFANLPVIVSNTNTNPFQFI</sequence>
<feature type="binding site" evidence="5">
    <location>
        <position position="68"/>
    </location>
    <ligand>
        <name>a divalent metal cation</name>
        <dbReference type="ChEBI" id="CHEBI:60240"/>
        <label>1</label>
    </ligand>
</feature>
<keyword evidence="3 4" id="KW-0479">Metal-binding</keyword>
<dbReference type="NCBIfam" id="TIGR00486">
    <property type="entry name" value="YbgI_SA1388"/>
    <property type="match status" value="1"/>
</dbReference>
<accession>A0A2V3VY39</accession>
<dbReference type="PIRSF" id="PIRSF037489">
    <property type="entry name" value="UCP037489_NIF3_YqfO"/>
    <property type="match status" value="1"/>
</dbReference>
<evidence type="ECO:0000256" key="4">
    <source>
        <dbReference type="PIRNR" id="PIRNR037489"/>
    </source>
</evidence>
<dbReference type="AlphaFoldDB" id="A0A2V3VY39"/>
<dbReference type="InterPro" id="IPR015867">
    <property type="entry name" value="N-reg_PII/ATP_PRibTrfase_C"/>
</dbReference>
<comment type="similarity">
    <text evidence="1 4">Belongs to the GTP cyclohydrolase I type 2/NIF3 family.</text>
</comment>
<evidence type="ECO:0000313" key="7">
    <source>
        <dbReference type="Proteomes" id="UP000247978"/>
    </source>
</evidence>
<gene>
    <name evidence="6" type="ORF">DFR56_10728</name>
</gene>
<keyword evidence="7" id="KW-1185">Reference proteome</keyword>
<dbReference type="RefSeq" id="WP_244916485.1">
    <property type="nucleotide sequence ID" value="NZ_JBHUHB010000001.1"/>
</dbReference>
<dbReference type="Gene3D" id="3.30.70.120">
    <property type="match status" value="1"/>
</dbReference>
<dbReference type="Gene3D" id="3.40.1390.30">
    <property type="entry name" value="NIF3 (NGG1p interacting factor 3)-like"/>
    <property type="match status" value="2"/>
</dbReference>
<proteinExistence type="inferred from homology"/>
<evidence type="ECO:0000256" key="2">
    <source>
        <dbReference type="ARBA" id="ARBA00022112"/>
    </source>
</evidence>
<dbReference type="InterPro" id="IPR017221">
    <property type="entry name" value="DUF34/NIF3_bac"/>
</dbReference>
<name>A0A2V3VY39_9BACI</name>
<protein>
    <recommendedName>
        <fullName evidence="2 4">GTP cyclohydrolase 1 type 2 homolog</fullName>
    </recommendedName>
</protein>
<dbReference type="InterPro" id="IPR036069">
    <property type="entry name" value="DUF34/NIF3_sf"/>
</dbReference>
<dbReference type="Proteomes" id="UP000247978">
    <property type="component" value="Unassembled WGS sequence"/>
</dbReference>
<dbReference type="FunFam" id="3.40.1390.30:FF:000001">
    <property type="entry name" value="GTP cyclohydrolase 1 type 2"/>
    <property type="match status" value="1"/>
</dbReference>
<dbReference type="EMBL" id="QJJQ01000007">
    <property type="protein sequence ID" value="PXW86510.1"/>
    <property type="molecule type" value="Genomic_DNA"/>
</dbReference>
<feature type="binding site" evidence="5">
    <location>
        <position position="332"/>
    </location>
    <ligand>
        <name>a divalent metal cation</name>
        <dbReference type="ChEBI" id="CHEBI:60240"/>
        <label>1</label>
    </ligand>
</feature>
<evidence type="ECO:0000256" key="3">
    <source>
        <dbReference type="ARBA" id="ARBA00022723"/>
    </source>
</evidence>
<reference evidence="6 7" key="1">
    <citation type="submission" date="2018-05" db="EMBL/GenBank/DDBJ databases">
        <title>Genomic Encyclopedia of Type Strains, Phase IV (KMG-IV): sequencing the most valuable type-strain genomes for metagenomic binning, comparative biology and taxonomic classification.</title>
        <authorList>
            <person name="Goeker M."/>
        </authorList>
    </citation>
    <scope>NUCLEOTIDE SEQUENCE [LARGE SCALE GENOMIC DNA]</scope>
    <source>
        <strain evidence="6 7">DSM 28556</strain>
    </source>
</reference>
<comment type="caution">
    <text evidence="6">The sequence shown here is derived from an EMBL/GenBank/DDBJ whole genome shotgun (WGS) entry which is preliminary data.</text>
</comment>